<feature type="domain" description="Toprim" evidence="11">
    <location>
        <begin position="3"/>
        <end position="112"/>
    </location>
</feature>
<dbReference type="GO" id="GO:0003917">
    <property type="term" value="F:DNA topoisomerase type I (single strand cut, ATP-independent) activity"/>
    <property type="evidence" value="ECO:0007669"/>
    <property type="project" value="UniProtKB-UniRule"/>
</dbReference>
<feature type="site" description="Interaction with DNA" evidence="10">
    <location>
        <position position="141"/>
    </location>
</feature>
<keyword evidence="7 10" id="KW-0799">Topoisomerase</keyword>
<dbReference type="PRINTS" id="PR00417">
    <property type="entry name" value="PRTPISMRASEI"/>
</dbReference>
<evidence type="ECO:0000256" key="2">
    <source>
        <dbReference type="ARBA" id="ARBA00009446"/>
    </source>
</evidence>
<dbReference type="Gene3D" id="1.10.460.10">
    <property type="entry name" value="Topoisomerase I, domain 2"/>
    <property type="match status" value="1"/>
</dbReference>
<evidence type="ECO:0000256" key="7">
    <source>
        <dbReference type="ARBA" id="ARBA00023029"/>
    </source>
</evidence>
<feature type="site" description="Interaction with DNA" evidence="10">
    <location>
        <position position="146"/>
    </location>
</feature>
<dbReference type="InterPro" id="IPR023406">
    <property type="entry name" value="Topo_IA_AS"/>
</dbReference>
<keyword evidence="8 10" id="KW-0238">DNA-binding</keyword>
<dbReference type="EMBL" id="CP002351">
    <property type="protein sequence ID" value="AEH50341.1"/>
    <property type="molecule type" value="Genomic_DNA"/>
</dbReference>
<dbReference type="Gene3D" id="3.40.50.140">
    <property type="match status" value="1"/>
</dbReference>
<proteinExistence type="inferred from homology"/>
<dbReference type="InterPro" id="IPR034149">
    <property type="entry name" value="TOPRIM_TopoI"/>
</dbReference>
<dbReference type="HOGENOM" id="CLU_002929_4_3_0"/>
<feature type="site" description="Interaction with DNA" evidence="10">
    <location>
        <position position="138"/>
    </location>
</feature>
<evidence type="ECO:0000256" key="3">
    <source>
        <dbReference type="ARBA" id="ARBA00022723"/>
    </source>
</evidence>
<dbReference type="PANTHER" id="PTHR42785">
    <property type="entry name" value="DNA TOPOISOMERASE, TYPE IA, CORE"/>
    <property type="match status" value="1"/>
</dbReference>
<dbReference type="InterPro" id="IPR003602">
    <property type="entry name" value="Topo_IA_DNA-bd_dom"/>
</dbReference>
<feature type="site" description="Interaction with DNA" evidence="10">
    <location>
        <position position="33"/>
    </location>
</feature>
<dbReference type="InterPro" id="IPR013498">
    <property type="entry name" value="Topo_IA_Znf"/>
</dbReference>
<evidence type="ECO:0000256" key="1">
    <source>
        <dbReference type="ARBA" id="ARBA00000213"/>
    </source>
</evidence>
<dbReference type="GO" id="GO:0006265">
    <property type="term" value="P:DNA topological change"/>
    <property type="evidence" value="ECO:0007669"/>
    <property type="project" value="UniProtKB-UniRule"/>
</dbReference>
<keyword evidence="3" id="KW-0479">Metal-binding</keyword>
<keyword evidence="9 10" id="KW-0413">Isomerase</keyword>
<comment type="catalytic activity">
    <reaction evidence="1 10">
        <text>ATP-independent breakage of single-stranded DNA, followed by passage and rejoining.</text>
        <dbReference type="EC" id="5.6.2.1"/>
    </reaction>
</comment>
<evidence type="ECO:0000256" key="8">
    <source>
        <dbReference type="ARBA" id="ARBA00023125"/>
    </source>
</evidence>
<dbReference type="Pfam" id="PF01131">
    <property type="entry name" value="Topoisom_bac"/>
    <property type="match status" value="1"/>
</dbReference>
<comment type="function">
    <text evidence="10">Releases the supercoiling and torsional tension of DNA, which is introduced during the DNA replication and transcription, by transiently cleaving and rejoining one strand of the DNA duplex. Introduces a single-strand break via transesterification at a target site in duplex DNA. The scissile phosphodiester is attacked by the catalytic tyrosine of the enzyme, resulting in the formation of a DNA-(5'-phosphotyrosyl)-enzyme intermediate and the expulsion of a 3'-OH DNA strand. The free DNA strand then undergoes passage around the unbroken strand, thus removing DNA supercoils. Finally, in the religation step, the DNA 3'-OH attacks the covalent intermediate to expel the active-site tyrosine and restore the DNA phosphodiester backbone.</text>
</comment>
<dbReference type="PROSITE" id="PS00396">
    <property type="entry name" value="TOPO_IA_1"/>
    <property type="match status" value="1"/>
</dbReference>
<dbReference type="SMART" id="SM00436">
    <property type="entry name" value="TOP1Bc"/>
    <property type="match status" value="1"/>
</dbReference>
<evidence type="ECO:0000259" key="12">
    <source>
        <dbReference type="PROSITE" id="PS52039"/>
    </source>
</evidence>
<feature type="active site" description="O-(5'-phospho-DNA)-tyrosine intermediate" evidence="10">
    <location>
        <position position="291"/>
    </location>
</feature>
<dbReference type="CDD" id="cd00186">
    <property type="entry name" value="TOP1Ac"/>
    <property type="match status" value="1"/>
</dbReference>
<dbReference type="InterPro" id="IPR013825">
    <property type="entry name" value="Topo_IA_cen_sub2"/>
</dbReference>
<dbReference type="eggNOG" id="COG0550">
    <property type="taxonomic scope" value="Bacteria"/>
</dbReference>
<dbReference type="Pfam" id="PF01751">
    <property type="entry name" value="Toprim"/>
    <property type="match status" value="1"/>
</dbReference>
<evidence type="ECO:0000256" key="5">
    <source>
        <dbReference type="ARBA" id="ARBA00022833"/>
    </source>
</evidence>
<dbReference type="EC" id="5.6.2.1" evidence="10"/>
<feature type="region of interest" description="Interaction with DNA" evidence="10">
    <location>
        <begin position="161"/>
        <end position="166"/>
    </location>
</feature>
<dbReference type="Gene3D" id="2.70.20.10">
    <property type="entry name" value="Topoisomerase I, domain 3"/>
    <property type="match status" value="1"/>
</dbReference>
<evidence type="ECO:0000256" key="9">
    <source>
        <dbReference type="ARBA" id="ARBA00023235"/>
    </source>
</evidence>
<dbReference type="SMART" id="SM00493">
    <property type="entry name" value="TOPRIM"/>
    <property type="match status" value="1"/>
</dbReference>
<dbReference type="Pfam" id="PF01396">
    <property type="entry name" value="Zn_ribbon_Top1"/>
    <property type="match status" value="3"/>
</dbReference>
<dbReference type="InterPro" id="IPR023405">
    <property type="entry name" value="Topo_IA_core_domain"/>
</dbReference>
<protein>
    <recommendedName>
        <fullName evidence="10">DNA topoisomerase 1</fullName>
        <ecNumber evidence="10">5.6.2.1</ecNumber>
    </recommendedName>
    <alternativeName>
        <fullName evidence="10">DNA topoisomerase I</fullName>
    </alternativeName>
</protein>
<dbReference type="STRING" id="688269.Theth_0241"/>
<dbReference type="PROSITE" id="PS50880">
    <property type="entry name" value="TOPRIM"/>
    <property type="match status" value="1"/>
</dbReference>
<keyword evidence="4" id="KW-0863">Zinc-finger</keyword>
<dbReference type="GO" id="GO:0008270">
    <property type="term" value="F:zinc ion binding"/>
    <property type="evidence" value="ECO:0007669"/>
    <property type="project" value="UniProtKB-KW"/>
</dbReference>
<dbReference type="SUPFAM" id="SSF56712">
    <property type="entry name" value="Prokaryotic type I DNA topoisomerase"/>
    <property type="match status" value="1"/>
</dbReference>
<dbReference type="Gene3D" id="1.10.290.10">
    <property type="entry name" value="Topoisomerase I, domain 4"/>
    <property type="match status" value="1"/>
</dbReference>
<keyword evidence="6" id="KW-0460">Magnesium</keyword>
<gene>
    <name evidence="10" type="primary">topA</name>
    <name evidence="13" type="ORF">Theth_0241</name>
</gene>
<reference evidence="13 14" key="1">
    <citation type="submission" date="2010-11" db="EMBL/GenBank/DDBJ databases">
        <title>The complete genome of Thermotoga thermarum DSM 5069.</title>
        <authorList>
            <consortium name="US DOE Joint Genome Institute (JGI-PGF)"/>
            <person name="Lucas S."/>
            <person name="Copeland A."/>
            <person name="Lapidus A."/>
            <person name="Bruce D."/>
            <person name="Goodwin L."/>
            <person name="Pitluck S."/>
            <person name="Kyrpides N."/>
            <person name="Mavromatis K."/>
            <person name="Ivanova N."/>
            <person name="Zeytun A."/>
            <person name="Brettin T."/>
            <person name="Detter J.C."/>
            <person name="Tapia R."/>
            <person name="Han C."/>
            <person name="Land M."/>
            <person name="Hauser L."/>
            <person name="Markowitz V."/>
            <person name="Cheng J.-F."/>
            <person name="Hugenholtz P."/>
            <person name="Woyke T."/>
            <person name="Wu D."/>
            <person name="Spring S."/>
            <person name="Schroeder M."/>
            <person name="Brambilla E."/>
            <person name="Klenk H.-P."/>
            <person name="Eisen J.A."/>
        </authorList>
    </citation>
    <scope>NUCLEOTIDE SEQUENCE [LARGE SCALE GENOMIC DNA]</scope>
    <source>
        <strain evidence="13 14">DSM 5069</strain>
    </source>
</reference>
<keyword evidence="14" id="KW-1185">Reference proteome</keyword>
<dbReference type="CDD" id="cd03363">
    <property type="entry name" value="TOPRIM_TopoIA_TopoI"/>
    <property type="match status" value="1"/>
</dbReference>
<comment type="similarity">
    <text evidence="2 10">Belongs to the type IA topoisomerase family.</text>
</comment>
<dbReference type="GO" id="GO:0005694">
    <property type="term" value="C:chromosome"/>
    <property type="evidence" value="ECO:0007669"/>
    <property type="project" value="InterPro"/>
</dbReference>
<dbReference type="InterPro" id="IPR006171">
    <property type="entry name" value="TOPRIM_dom"/>
</dbReference>
<dbReference type="InterPro" id="IPR000380">
    <property type="entry name" value="Topo_IA"/>
</dbReference>
<dbReference type="InterPro" id="IPR003601">
    <property type="entry name" value="Topo_IA_2"/>
</dbReference>
<evidence type="ECO:0000256" key="6">
    <source>
        <dbReference type="ARBA" id="ARBA00022842"/>
    </source>
</evidence>
<dbReference type="PANTHER" id="PTHR42785:SF1">
    <property type="entry name" value="DNA TOPOISOMERASE"/>
    <property type="match status" value="1"/>
</dbReference>
<dbReference type="NCBIfam" id="TIGR01051">
    <property type="entry name" value="topA_bact"/>
    <property type="match status" value="1"/>
</dbReference>
<evidence type="ECO:0000256" key="4">
    <source>
        <dbReference type="ARBA" id="ARBA00022771"/>
    </source>
</evidence>
<name>F7YV43_9THEM</name>
<dbReference type="PATRIC" id="fig|688269.3.peg.249"/>
<dbReference type="SMART" id="SM00437">
    <property type="entry name" value="TOP1Ac"/>
    <property type="match status" value="1"/>
</dbReference>
<feature type="site" description="Interaction with DNA" evidence="10">
    <location>
        <position position="293"/>
    </location>
</feature>
<dbReference type="InterPro" id="IPR005733">
    <property type="entry name" value="TopoI_bac-type"/>
</dbReference>
<dbReference type="InterPro" id="IPR013826">
    <property type="entry name" value="Topo_IA_cen_sub3"/>
</dbReference>
<keyword evidence="5" id="KW-0862">Zinc</keyword>
<feature type="domain" description="Topo IA-type catalytic" evidence="12">
    <location>
        <begin position="127"/>
        <end position="541"/>
    </location>
</feature>
<dbReference type="HAMAP" id="MF_00952">
    <property type="entry name" value="Topoisom_1_prok"/>
    <property type="match status" value="1"/>
</dbReference>
<feature type="site" description="Interaction with DNA" evidence="10">
    <location>
        <position position="137"/>
    </location>
</feature>
<sequence length="718" mass="83091">MSKKVIIVESPAKAHTIQEILNDEYEVLASKGHVRDLPEDEFGVNLKKDFEPKFEIIKGKEKTIQELKEKTKGKSVFLASDMDREGEAIAWHLSLLLGLKNGKNRIIFSEITPKAIREALKNPREIDMKKVEAQIARRILDRIVGYKISPLLWRALKANLSAGRVQSAALRLLCERELQRYKFEPKKFWRVEGYIGEIKFKLTHIDGKKIEMQDVNEKLAKQIEQAVVTLNVTRVSRRTIRKKSPDPFITSTLQQEAANKLGFSVSKTMQIAQQLYEGVETKEGHKAFITYMRTDSTRISDYARQQAEKYIKENFGEKYIGEVRQLKKTKNVQDAHEAIRPVDVYVTPERAKNLLQSDQYKLYKLIWDRFLASQMADAVYEETTIFLESGQYGFEAKVERPIFDGFELIYGKTASKNVKIPQGTVKVDRWEIVEDETKPPARYTEASMVRALEAKGIGRPSTYATIISTLLERKYVVKRGKELVPTVIGFVVNNYLQERFPSVVDLEFTARMEEELDKIEQGKKNYKEILRDFYNDFSDYLNKAQESWFSIDFKTNKLCECGESLTLRVGKYGLYLTCKKCSKSQSVRLDELAVLDKDTMYFYEENFEKKFCPSCGEQLKQVRGKYGVFQRCEKCGKTYGLFAEGECPKCGSAVERKTSKSNKVYYKCTNQDCDFISWLEPAKEKCPNCQNQLYYKVIGSRKRLFCANCNKTIWKRKS</sequence>
<dbReference type="OrthoDB" id="9804262at2"/>
<organism evidence="13 14">
    <name type="scientific">Pseudothermotoga thermarum DSM 5069</name>
    <dbReference type="NCBI Taxonomy" id="688269"/>
    <lineage>
        <taxon>Bacteria</taxon>
        <taxon>Thermotogati</taxon>
        <taxon>Thermotogota</taxon>
        <taxon>Thermotogae</taxon>
        <taxon>Thermotogales</taxon>
        <taxon>Thermotogaceae</taxon>
        <taxon>Pseudothermotoga</taxon>
    </lineage>
</organism>
<dbReference type="InterPro" id="IPR013497">
    <property type="entry name" value="Topo_IA_cen"/>
</dbReference>
<feature type="site" description="Interaction with DNA" evidence="10">
    <location>
        <position position="473"/>
    </location>
</feature>
<accession>F7YV43</accession>
<dbReference type="GO" id="GO:0003677">
    <property type="term" value="F:DNA binding"/>
    <property type="evidence" value="ECO:0007669"/>
    <property type="project" value="UniProtKB-KW"/>
</dbReference>
<evidence type="ECO:0000313" key="13">
    <source>
        <dbReference type="EMBL" id="AEH50341.1"/>
    </source>
</evidence>
<dbReference type="InterPro" id="IPR013824">
    <property type="entry name" value="Topo_IA_cen_sub1"/>
</dbReference>
<dbReference type="RefSeq" id="WP_013931564.1">
    <property type="nucleotide sequence ID" value="NC_015707.1"/>
</dbReference>
<dbReference type="InterPro" id="IPR028612">
    <property type="entry name" value="Topoisom_1_IA"/>
</dbReference>
<comment type="subunit">
    <text evidence="10">Monomer.</text>
</comment>
<dbReference type="Proteomes" id="UP000006804">
    <property type="component" value="Chromosome"/>
</dbReference>
<feature type="site" description="Interaction with DNA" evidence="10">
    <location>
        <position position="153"/>
    </location>
</feature>
<dbReference type="KEGG" id="tta:Theth_0241"/>
<evidence type="ECO:0000256" key="10">
    <source>
        <dbReference type="HAMAP-Rule" id="MF_00952"/>
    </source>
</evidence>
<evidence type="ECO:0000259" key="11">
    <source>
        <dbReference type="PROSITE" id="PS50880"/>
    </source>
</evidence>
<dbReference type="AlphaFoldDB" id="F7YV43"/>
<evidence type="ECO:0000313" key="14">
    <source>
        <dbReference type="Proteomes" id="UP000006804"/>
    </source>
</evidence>
<dbReference type="PROSITE" id="PS52039">
    <property type="entry name" value="TOPO_IA_2"/>
    <property type="match status" value="1"/>
</dbReference>